<organism evidence="1">
    <name type="scientific">Rhizophora mucronata</name>
    <name type="common">Asiatic mangrove</name>
    <dbReference type="NCBI Taxonomy" id="61149"/>
    <lineage>
        <taxon>Eukaryota</taxon>
        <taxon>Viridiplantae</taxon>
        <taxon>Streptophyta</taxon>
        <taxon>Embryophyta</taxon>
        <taxon>Tracheophyta</taxon>
        <taxon>Spermatophyta</taxon>
        <taxon>Magnoliopsida</taxon>
        <taxon>eudicotyledons</taxon>
        <taxon>Gunneridae</taxon>
        <taxon>Pentapetalae</taxon>
        <taxon>rosids</taxon>
        <taxon>fabids</taxon>
        <taxon>Malpighiales</taxon>
        <taxon>Rhizophoraceae</taxon>
        <taxon>Rhizophora</taxon>
    </lineage>
</organism>
<evidence type="ECO:0000313" key="1">
    <source>
        <dbReference type="EMBL" id="MBW99242.1"/>
    </source>
</evidence>
<protein>
    <submittedName>
        <fullName evidence="1">Uncharacterized protein</fullName>
    </submittedName>
</protein>
<sequence>MKGNASSEQVELSEQSIEIIQKIKTDKFLLLFKIPLL</sequence>
<dbReference type="AlphaFoldDB" id="A0A2P2K0G8"/>
<dbReference type="EMBL" id="GGEC01018759">
    <property type="protein sequence ID" value="MBW99242.1"/>
    <property type="molecule type" value="Transcribed_RNA"/>
</dbReference>
<name>A0A2P2K0G8_RHIMU</name>
<reference evidence="1" key="1">
    <citation type="submission" date="2018-02" db="EMBL/GenBank/DDBJ databases">
        <title>Rhizophora mucronata_Transcriptome.</title>
        <authorList>
            <person name="Meera S.P."/>
            <person name="Sreeshan A."/>
            <person name="Augustine A."/>
        </authorList>
    </citation>
    <scope>NUCLEOTIDE SEQUENCE</scope>
    <source>
        <tissue evidence="1">Leaf</tissue>
    </source>
</reference>
<proteinExistence type="predicted"/>
<accession>A0A2P2K0G8</accession>